<protein>
    <submittedName>
        <fullName evidence="2">Prolyl 3-hydroxylase OGFOD1</fullName>
    </submittedName>
</protein>
<dbReference type="GO" id="GO:0031543">
    <property type="term" value="F:peptidyl-proline dioxygenase activity"/>
    <property type="evidence" value="ECO:0007669"/>
    <property type="project" value="TreeGrafter"/>
</dbReference>
<evidence type="ECO:0000313" key="3">
    <source>
        <dbReference type="Proteomes" id="UP001054945"/>
    </source>
</evidence>
<comment type="caution">
    <text evidence="2">The sequence shown here is derived from an EMBL/GenBank/DDBJ whole genome shotgun (WGS) entry which is preliminary data.</text>
</comment>
<dbReference type="PANTHER" id="PTHR12117:SF0">
    <property type="entry name" value="PROLYL 3-HYDROXYLASE OGFOD1"/>
    <property type="match status" value="1"/>
</dbReference>
<dbReference type="Proteomes" id="UP001054945">
    <property type="component" value="Unassembled WGS sequence"/>
</dbReference>
<dbReference type="InterPro" id="IPR019601">
    <property type="entry name" value="Oxoglutarate/Fe-dep_Oase_C"/>
</dbReference>
<gene>
    <name evidence="2" type="primary">OGFOD1_2</name>
    <name evidence="2" type="ORF">CEXT_324211</name>
</gene>
<dbReference type="Gene3D" id="2.60.120.620">
    <property type="entry name" value="q2cbj1_9rhob like domain"/>
    <property type="match status" value="1"/>
</dbReference>
<dbReference type="InterPro" id="IPR051842">
    <property type="entry name" value="uS12_prolyl_hydroxylase"/>
</dbReference>
<dbReference type="GO" id="GO:0006449">
    <property type="term" value="P:regulation of translational termination"/>
    <property type="evidence" value="ECO:0007669"/>
    <property type="project" value="TreeGrafter"/>
</dbReference>
<evidence type="ECO:0000259" key="1">
    <source>
        <dbReference type="Pfam" id="PF10637"/>
    </source>
</evidence>
<dbReference type="GO" id="GO:0005737">
    <property type="term" value="C:cytoplasm"/>
    <property type="evidence" value="ECO:0007669"/>
    <property type="project" value="TreeGrafter"/>
</dbReference>
<dbReference type="GO" id="GO:0005506">
    <property type="term" value="F:iron ion binding"/>
    <property type="evidence" value="ECO:0007669"/>
    <property type="project" value="InterPro"/>
</dbReference>
<evidence type="ECO:0000313" key="2">
    <source>
        <dbReference type="EMBL" id="GIZ01765.1"/>
    </source>
</evidence>
<dbReference type="PANTHER" id="PTHR12117">
    <property type="entry name" value="HISTONE ACETYLTRANSFERASE COMPLEX"/>
    <property type="match status" value="1"/>
</dbReference>
<dbReference type="Pfam" id="PF10637">
    <property type="entry name" value="Ofd1_CTDD"/>
    <property type="match status" value="1"/>
</dbReference>
<dbReference type="EMBL" id="BPLR01018719">
    <property type="protein sequence ID" value="GIZ01765.1"/>
    <property type="molecule type" value="Genomic_DNA"/>
</dbReference>
<organism evidence="2 3">
    <name type="scientific">Caerostris extrusa</name>
    <name type="common">Bark spider</name>
    <name type="synonym">Caerostris bankana</name>
    <dbReference type="NCBI Taxonomy" id="172846"/>
    <lineage>
        <taxon>Eukaryota</taxon>
        <taxon>Metazoa</taxon>
        <taxon>Ecdysozoa</taxon>
        <taxon>Arthropoda</taxon>
        <taxon>Chelicerata</taxon>
        <taxon>Arachnida</taxon>
        <taxon>Araneae</taxon>
        <taxon>Araneomorphae</taxon>
        <taxon>Entelegynae</taxon>
        <taxon>Araneoidea</taxon>
        <taxon>Araneidae</taxon>
        <taxon>Caerostris</taxon>
    </lineage>
</organism>
<dbReference type="AlphaFoldDB" id="A0AAV4Y6C3"/>
<feature type="domain" description="Oxoglutarate/iron-dependent oxygenase C-terminal degradation" evidence="1">
    <location>
        <begin position="19"/>
        <end position="131"/>
    </location>
</feature>
<sequence length="148" mass="16521">MTGLSLHPASTKENVQMAGINSSIRKWSPGSYALLHDQSFLDFPILNVALCFNCIDWLSRHGGSTTYVAKSDLDKENMPSTLHKTVISKLMTTVTKGYSTCGPKKPNTLAMVYITGDTTSYVKYINCQANERSNPCFHDIFAIYREEE</sequence>
<proteinExistence type="predicted"/>
<dbReference type="GO" id="GO:0031418">
    <property type="term" value="F:L-ascorbic acid binding"/>
    <property type="evidence" value="ECO:0007669"/>
    <property type="project" value="InterPro"/>
</dbReference>
<name>A0AAV4Y6C3_CAEEX</name>
<reference evidence="2 3" key="1">
    <citation type="submission" date="2021-06" db="EMBL/GenBank/DDBJ databases">
        <title>Caerostris extrusa draft genome.</title>
        <authorList>
            <person name="Kono N."/>
            <person name="Arakawa K."/>
        </authorList>
    </citation>
    <scope>NUCLEOTIDE SEQUENCE [LARGE SCALE GENOMIC DNA]</scope>
</reference>
<keyword evidence="3" id="KW-1185">Reference proteome</keyword>
<accession>A0AAV4Y6C3</accession>